<evidence type="ECO:0000259" key="3">
    <source>
        <dbReference type="Pfam" id="PF24883"/>
    </source>
</evidence>
<reference evidence="4 5" key="1">
    <citation type="journal article" date="2024" name="J Genomics">
        <title>Draft genome sequencing and assembly of Favolaschia claudopus CIRM-BRFM 2984 isolated from oak limbs.</title>
        <authorList>
            <person name="Navarro D."/>
            <person name="Drula E."/>
            <person name="Chaduli D."/>
            <person name="Cazenave R."/>
            <person name="Ahrendt S."/>
            <person name="Wang J."/>
            <person name="Lipzen A."/>
            <person name="Daum C."/>
            <person name="Barry K."/>
            <person name="Grigoriev I.V."/>
            <person name="Favel A."/>
            <person name="Rosso M.N."/>
            <person name="Martin F."/>
        </authorList>
    </citation>
    <scope>NUCLEOTIDE SEQUENCE [LARGE SCALE GENOMIC DNA]</scope>
    <source>
        <strain evidence="4 5">CIRM-BRFM 2984</strain>
    </source>
</reference>
<dbReference type="InterPro" id="IPR027417">
    <property type="entry name" value="P-loop_NTPase"/>
</dbReference>
<proteinExistence type="predicted"/>
<dbReference type="PANTHER" id="PTHR10039:SF17">
    <property type="entry name" value="FUNGAL STAND N-TERMINAL GOODBYE DOMAIN-CONTAINING PROTEIN-RELATED"/>
    <property type="match status" value="1"/>
</dbReference>
<dbReference type="InterPro" id="IPR056884">
    <property type="entry name" value="NPHP3-like_N"/>
</dbReference>
<organism evidence="4 5">
    <name type="scientific">Favolaschia claudopus</name>
    <dbReference type="NCBI Taxonomy" id="2862362"/>
    <lineage>
        <taxon>Eukaryota</taxon>
        <taxon>Fungi</taxon>
        <taxon>Dikarya</taxon>
        <taxon>Basidiomycota</taxon>
        <taxon>Agaricomycotina</taxon>
        <taxon>Agaricomycetes</taxon>
        <taxon>Agaricomycetidae</taxon>
        <taxon>Agaricales</taxon>
        <taxon>Marasmiineae</taxon>
        <taxon>Mycenaceae</taxon>
        <taxon>Favolaschia</taxon>
    </lineage>
</organism>
<protein>
    <submittedName>
        <fullName evidence="4">NACHT domain-containing protein</fullName>
    </submittedName>
</protein>
<accession>A0AAW0AFS6</accession>
<keyword evidence="5" id="KW-1185">Reference proteome</keyword>
<evidence type="ECO:0000313" key="5">
    <source>
        <dbReference type="Proteomes" id="UP001362999"/>
    </source>
</evidence>
<dbReference type="Gene3D" id="3.40.50.300">
    <property type="entry name" value="P-loop containing nucleotide triphosphate hydrolases"/>
    <property type="match status" value="1"/>
</dbReference>
<feature type="region of interest" description="Disordered" evidence="2">
    <location>
        <begin position="53"/>
        <end position="73"/>
    </location>
</feature>
<dbReference type="AlphaFoldDB" id="A0AAW0AFS6"/>
<feature type="domain" description="Nephrocystin 3-like N-terminal" evidence="3">
    <location>
        <begin position="122"/>
        <end position="278"/>
    </location>
</feature>
<sequence length="599" mass="66751">MKSLDAWRIFHTADNRFKLSTDNLHNTASSQQLQSTVDPYFLLLPMTFLPQSHQRSSPEAHTPSSGAQVDMSGSSNRYTGEDGLYILHSAIAIGASYDSIERYPPPRCHPQTRKIVFEIILSWTKNALHGPRVMWVCGAAGSGKSAISQTVSEYCAQSGQLGATFFFSHGKSSDLGDGKLLFPTIAYKLAGAIPGLRAPLSRAIQTNTSILTQSLELQIQKLIVEPFSMIRHPPIPSLIVIDGLDACDSAEMQHRILTLIAQLLVVHRLPLCFFITSRLLPHLELTFDTPVYRKLSTRIPLDVFVSDNDVRTFLYAEFAAVRQVHQEAMRGIPHPWPSEDVIELIVQKSEGQFLYPATVLKYVDDNSGRPAERLTEIVVAAVSAADAEPSLSLSPTDQLCHHVLSTSSSPAALMRILGPLVALFSPLPPRELEVLLSLAPGGVSLILRDMHALVDVPSSSASPLQRVRIPQPSTIEFLLDIHRSMPFWIEPGKYHAEIVRGCIRYIGEFMDLAMEHLDLLYQYTRRKWTRHLALATPSPELLHDLCELRFVYSRVPAEVRDVITWLKSIPQTPMTQDVLELWQGWLTQIGPPPTAFFVP</sequence>
<evidence type="ECO:0000256" key="2">
    <source>
        <dbReference type="SAM" id="MobiDB-lite"/>
    </source>
</evidence>
<dbReference type="EMBL" id="JAWWNJ010000068">
    <property type="protein sequence ID" value="KAK7008200.1"/>
    <property type="molecule type" value="Genomic_DNA"/>
</dbReference>
<evidence type="ECO:0000313" key="4">
    <source>
        <dbReference type="EMBL" id="KAK7008200.1"/>
    </source>
</evidence>
<dbReference type="PANTHER" id="PTHR10039">
    <property type="entry name" value="AMELOGENIN"/>
    <property type="match status" value="1"/>
</dbReference>
<name>A0AAW0AFS6_9AGAR</name>
<comment type="caution">
    <text evidence="4">The sequence shown here is derived from an EMBL/GenBank/DDBJ whole genome shotgun (WGS) entry which is preliminary data.</text>
</comment>
<dbReference type="Proteomes" id="UP001362999">
    <property type="component" value="Unassembled WGS sequence"/>
</dbReference>
<gene>
    <name evidence="4" type="ORF">R3P38DRAFT_2643794</name>
</gene>
<dbReference type="Pfam" id="PF24883">
    <property type="entry name" value="NPHP3_N"/>
    <property type="match status" value="1"/>
</dbReference>
<keyword evidence="1" id="KW-0677">Repeat</keyword>
<dbReference type="SUPFAM" id="SSF52540">
    <property type="entry name" value="P-loop containing nucleoside triphosphate hydrolases"/>
    <property type="match status" value="1"/>
</dbReference>
<evidence type="ECO:0000256" key="1">
    <source>
        <dbReference type="ARBA" id="ARBA00022737"/>
    </source>
</evidence>